<proteinExistence type="predicted"/>
<reference evidence="1" key="1">
    <citation type="submission" date="2020-03" db="EMBL/GenBank/DDBJ databases">
        <title>Castanea mollissima Vanexum genome sequencing.</title>
        <authorList>
            <person name="Staton M."/>
        </authorList>
    </citation>
    <scope>NUCLEOTIDE SEQUENCE</scope>
    <source>
        <tissue evidence="1">Leaf</tissue>
    </source>
</reference>
<accession>A0A8J4QML3</accession>
<feature type="non-terminal residue" evidence="1">
    <location>
        <position position="1"/>
    </location>
</feature>
<name>A0A8J4QML3_9ROSI</name>
<sequence length="166" mass="19221">IHQVSKNFSLPPNLAVHGTPALNLHDHGYKWKPLRPTQPLPAVLASLTFSSLNVSLFSRSLKSSYGQVFACPFSGSTSQRHHQRWWPSALVTLLRSTAREGASRSLTTARLERTRKQRYVDRGGRAGKHRWWWSCGPQKLPFVAIIMEIRRWCPTYNKVWWKREIF</sequence>
<dbReference type="AlphaFoldDB" id="A0A8J4QML3"/>
<evidence type="ECO:0000313" key="1">
    <source>
        <dbReference type="EMBL" id="KAF3949644.1"/>
    </source>
</evidence>
<organism evidence="1 2">
    <name type="scientific">Castanea mollissima</name>
    <name type="common">Chinese chestnut</name>
    <dbReference type="NCBI Taxonomy" id="60419"/>
    <lineage>
        <taxon>Eukaryota</taxon>
        <taxon>Viridiplantae</taxon>
        <taxon>Streptophyta</taxon>
        <taxon>Embryophyta</taxon>
        <taxon>Tracheophyta</taxon>
        <taxon>Spermatophyta</taxon>
        <taxon>Magnoliopsida</taxon>
        <taxon>eudicotyledons</taxon>
        <taxon>Gunneridae</taxon>
        <taxon>Pentapetalae</taxon>
        <taxon>rosids</taxon>
        <taxon>fabids</taxon>
        <taxon>Fagales</taxon>
        <taxon>Fagaceae</taxon>
        <taxon>Castanea</taxon>
    </lineage>
</organism>
<dbReference type="EMBL" id="JRKL02005956">
    <property type="protein sequence ID" value="KAF3949644.1"/>
    <property type="molecule type" value="Genomic_DNA"/>
</dbReference>
<dbReference type="OrthoDB" id="10443421at2759"/>
<dbReference type="Proteomes" id="UP000737018">
    <property type="component" value="Unassembled WGS sequence"/>
</dbReference>
<gene>
    <name evidence="1" type="ORF">CMV_024512</name>
</gene>
<protein>
    <submittedName>
        <fullName evidence="1">Uncharacterized protein</fullName>
    </submittedName>
</protein>
<comment type="caution">
    <text evidence="1">The sequence shown here is derived from an EMBL/GenBank/DDBJ whole genome shotgun (WGS) entry which is preliminary data.</text>
</comment>
<keyword evidence="2" id="KW-1185">Reference proteome</keyword>
<evidence type="ECO:0000313" key="2">
    <source>
        <dbReference type="Proteomes" id="UP000737018"/>
    </source>
</evidence>